<sequence>MRVFKDPKGMLFEQFPGYASVPWTVTMRALRTPDSLLAGIILLVSLCQCFATPTRAMSRERKSFPPLAPLKNPMNSTEKAWAYKSYYQPSEDSTSFLDKRANEGTYFRARWYISRQFWVISEVKKKTNDYISTVGAIQPGKPVISEGIHAVVASGFWYDGTSEELKDGCAAQNEAVVKASPGSAEYEAIALISRIKSPYIVETFRRGLESVTDKKRHRATRSIIAFEKLETTAQEAWETADIMSTTKDVGYHTQFKIINWGMITTGDPDKIHTGWMGTNGYMAPEMVKTMLIAQKLLPHDGHPGWKSGPAVMFTAGMVIFNILHGGYQGTPTKAMRMYAGVIFGKGRKIPNDDNLWYWVSFVQAYLDDEELPLLKSGPSGVSPRWAKFFATALGPAEHRYTLKQGWDALVDLGIDDDD</sequence>
<evidence type="ECO:0000313" key="2">
    <source>
        <dbReference type="Proteomes" id="UP001146351"/>
    </source>
</evidence>
<dbReference type="EMBL" id="JAPQKO010000008">
    <property type="protein sequence ID" value="KAJ5151893.1"/>
    <property type="molecule type" value="Genomic_DNA"/>
</dbReference>
<dbReference type="Proteomes" id="UP001146351">
    <property type="component" value="Unassembled WGS sequence"/>
</dbReference>
<accession>A0A9W9HKY0</accession>
<dbReference type="SUPFAM" id="SSF56112">
    <property type="entry name" value="Protein kinase-like (PK-like)"/>
    <property type="match status" value="1"/>
</dbReference>
<evidence type="ECO:0000313" key="1">
    <source>
        <dbReference type="EMBL" id="KAJ5151893.1"/>
    </source>
</evidence>
<protein>
    <recommendedName>
        <fullName evidence="3">Protein kinase domain-containing protein</fullName>
    </recommendedName>
</protein>
<name>A0A9W9HKY0_9EURO</name>
<reference evidence="1" key="2">
    <citation type="journal article" date="2023" name="IMA Fungus">
        <title>Comparative genomic study of the Penicillium genus elucidates a diverse pangenome and 15 lateral gene transfer events.</title>
        <authorList>
            <person name="Petersen C."/>
            <person name="Sorensen T."/>
            <person name="Nielsen M.R."/>
            <person name="Sondergaard T.E."/>
            <person name="Sorensen J.L."/>
            <person name="Fitzpatrick D.A."/>
            <person name="Frisvad J.C."/>
            <person name="Nielsen K.L."/>
        </authorList>
    </citation>
    <scope>NUCLEOTIDE SEQUENCE</scope>
    <source>
        <strain evidence="1">IBT 21917</strain>
    </source>
</reference>
<proteinExistence type="predicted"/>
<keyword evidence="2" id="KW-1185">Reference proteome</keyword>
<dbReference type="InterPro" id="IPR011009">
    <property type="entry name" value="Kinase-like_dom_sf"/>
</dbReference>
<dbReference type="AlphaFoldDB" id="A0A9W9HKY0"/>
<reference evidence="1" key="1">
    <citation type="submission" date="2022-11" db="EMBL/GenBank/DDBJ databases">
        <authorList>
            <person name="Petersen C."/>
        </authorList>
    </citation>
    <scope>NUCLEOTIDE SEQUENCE</scope>
    <source>
        <strain evidence="1">IBT 21917</strain>
    </source>
</reference>
<gene>
    <name evidence="1" type="ORF">N7492_010188</name>
</gene>
<organism evidence="1 2">
    <name type="scientific">Penicillium capsulatum</name>
    <dbReference type="NCBI Taxonomy" id="69766"/>
    <lineage>
        <taxon>Eukaryota</taxon>
        <taxon>Fungi</taxon>
        <taxon>Dikarya</taxon>
        <taxon>Ascomycota</taxon>
        <taxon>Pezizomycotina</taxon>
        <taxon>Eurotiomycetes</taxon>
        <taxon>Eurotiomycetidae</taxon>
        <taxon>Eurotiales</taxon>
        <taxon>Aspergillaceae</taxon>
        <taxon>Penicillium</taxon>
    </lineage>
</organism>
<dbReference type="Gene3D" id="1.10.510.10">
    <property type="entry name" value="Transferase(Phosphotransferase) domain 1"/>
    <property type="match status" value="1"/>
</dbReference>
<evidence type="ECO:0008006" key="3">
    <source>
        <dbReference type="Google" id="ProtNLM"/>
    </source>
</evidence>
<dbReference type="OrthoDB" id="4062651at2759"/>
<comment type="caution">
    <text evidence="1">The sequence shown here is derived from an EMBL/GenBank/DDBJ whole genome shotgun (WGS) entry which is preliminary data.</text>
</comment>